<name>A0A8J8P5X8_HALGN</name>
<evidence type="ECO:0000313" key="2">
    <source>
        <dbReference type="Proteomes" id="UP000785679"/>
    </source>
</evidence>
<keyword evidence="2" id="KW-1185">Reference proteome</keyword>
<dbReference type="Proteomes" id="UP000785679">
    <property type="component" value="Unassembled WGS sequence"/>
</dbReference>
<organism evidence="1 2">
    <name type="scientific">Halteria grandinella</name>
    <dbReference type="NCBI Taxonomy" id="5974"/>
    <lineage>
        <taxon>Eukaryota</taxon>
        <taxon>Sar</taxon>
        <taxon>Alveolata</taxon>
        <taxon>Ciliophora</taxon>
        <taxon>Intramacronucleata</taxon>
        <taxon>Spirotrichea</taxon>
        <taxon>Stichotrichia</taxon>
        <taxon>Sporadotrichida</taxon>
        <taxon>Halteriidae</taxon>
        <taxon>Halteria</taxon>
    </lineage>
</organism>
<protein>
    <submittedName>
        <fullName evidence="1">Uncharacterized protein</fullName>
    </submittedName>
</protein>
<proteinExistence type="predicted"/>
<evidence type="ECO:0000313" key="1">
    <source>
        <dbReference type="EMBL" id="TNV86514.1"/>
    </source>
</evidence>
<comment type="caution">
    <text evidence="1">The sequence shown here is derived from an EMBL/GenBank/DDBJ whole genome shotgun (WGS) entry which is preliminary data.</text>
</comment>
<reference evidence="1" key="1">
    <citation type="submission" date="2019-06" db="EMBL/GenBank/DDBJ databases">
        <authorList>
            <person name="Zheng W."/>
        </authorList>
    </citation>
    <scope>NUCLEOTIDE SEQUENCE</scope>
    <source>
        <strain evidence="1">QDHG01</strain>
    </source>
</reference>
<gene>
    <name evidence="1" type="ORF">FGO68_gene10953</name>
</gene>
<dbReference type="EMBL" id="RRYP01001024">
    <property type="protein sequence ID" value="TNV86514.1"/>
    <property type="molecule type" value="Genomic_DNA"/>
</dbReference>
<dbReference type="AlphaFoldDB" id="A0A8J8P5X8"/>
<accession>A0A8J8P5X8</accession>
<sequence>MQLLILLKLQQFNQLLLMLSGILEKYSCLMFTSVQLRRYEFSAGYGWSQDINPTIQQGDMQLITHNSYVIEVLQKC</sequence>